<sequence>MTLTHICAKLSLLPRLFQPTTDAVFSTISLSHRWRLLLSQPLTLLAALLAAPSFLFKTTYSVVYIPTRSGPKRCLVFQPPKRSEERRPLHVDFHGGGFIGGFPEQGARWCELLARRTGCVVVSGSYRLAPRHVFPAANEDVEDIVAYLVAHASDFGADADRLTIGGSSAGATLALGSCTRLPPGVVKAWMGFCAPVDLRLRPRDKVRPSGFPAFDPLAFLEPLFDVYAGAERERNATDERCHPTLAARRDLPEDLMFVCAGVDILLHEQRSMFERLQRERIEGEESGVEVVIVEKGLHGFVELPSWIMEKERLEVFERAVAFVRKVHRKHGFDFDEHKQPV</sequence>
<evidence type="ECO:0000259" key="2">
    <source>
        <dbReference type="Pfam" id="PF07859"/>
    </source>
</evidence>
<dbReference type="Gene3D" id="3.40.50.1820">
    <property type="entry name" value="alpha/beta hydrolase"/>
    <property type="match status" value="1"/>
</dbReference>
<evidence type="ECO:0000313" key="4">
    <source>
        <dbReference type="Proteomes" id="UP000758155"/>
    </source>
</evidence>
<dbReference type="Pfam" id="PF07859">
    <property type="entry name" value="Abhydrolase_3"/>
    <property type="match status" value="1"/>
</dbReference>
<keyword evidence="1" id="KW-0378">Hydrolase</keyword>
<dbReference type="InterPro" id="IPR029058">
    <property type="entry name" value="AB_hydrolase_fold"/>
</dbReference>
<dbReference type="SUPFAM" id="SSF53474">
    <property type="entry name" value="alpha/beta-Hydrolases"/>
    <property type="match status" value="1"/>
</dbReference>
<dbReference type="InterPro" id="IPR013094">
    <property type="entry name" value="AB_hydrolase_3"/>
</dbReference>
<dbReference type="Proteomes" id="UP000758155">
    <property type="component" value="Unassembled WGS sequence"/>
</dbReference>
<dbReference type="InterPro" id="IPR050300">
    <property type="entry name" value="GDXG_lipolytic_enzyme"/>
</dbReference>
<dbReference type="GO" id="GO:0016787">
    <property type="term" value="F:hydrolase activity"/>
    <property type="evidence" value="ECO:0007669"/>
    <property type="project" value="UniProtKB-KW"/>
</dbReference>
<keyword evidence="4" id="KW-1185">Reference proteome</keyword>
<dbReference type="OrthoDB" id="408631at2759"/>
<feature type="domain" description="Alpha/beta hydrolase fold-3" evidence="2">
    <location>
        <begin position="91"/>
        <end position="301"/>
    </location>
</feature>
<gene>
    <name evidence="3" type="ORF">E8E12_002835</name>
</gene>
<organism evidence="3 4">
    <name type="scientific">Didymella heteroderae</name>
    <dbReference type="NCBI Taxonomy" id="1769908"/>
    <lineage>
        <taxon>Eukaryota</taxon>
        <taxon>Fungi</taxon>
        <taxon>Dikarya</taxon>
        <taxon>Ascomycota</taxon>
        <taxon>Pezizomycotina</taxon>
        <taxon>Dothideomycetes</taxon>
        <taxon>Pleosporomycetidae</taxon>
        <taxon>Pleosporales</taxon>
        <taxon>Pleosporineae</taxon>
        <taxon>Didymellaceae</taxon>
        <taxon>Didymella</taxon>
    </lineage>
</organism>
<dbReference type="AlphaFoldDB" id="A0A9P5C4V9"/>
<reference evidence="3" key="1">
    <citation type="submission" date="2019-04" db="EMBL/GenBank/DDBJ databases">
        <title>Sequencing of skin fungus with MAO and IRED activity.</title>
        <authorList>
            <person name="Marsaioli A.J."/>
            <person name="Bonatto J.M.C."/>
            <person name="Reis Junior O."/>
        </authorList>
    </citation>
    <scope>NUCLEOTIDE SEQUENCE</scope>
    <source>
        <strain evidence="3">28M1</strain>
    </source>
</reference>
<protein>
    <recommendedName>
        <fullName evidence="2">Alpha/beta hydrolase fold-3 domain-containing protein</fullName>
    </recommendedName>
</protein>
<comment type="caution">
    <text evidence="3">The sequence shown here is derived from an EMBL/GenBank/DDBJ whole genome shotgun (WGS) entry which is preliminary data.</text>
</comment>
<proteinExistence type="predicted"/>
<name>A0A9P5C4V9_9PLEO</name>
<dbReference type="PANTHER" id="PTHR48081">
    <property type="entry name" value="AB HYDROLASE SUPERFAMILY PROTEIN C4A8.06C"/>
    <property type="match status" value="1"/>
</dbReference>
<evidence type="ECO:0000256" key="1">
    <source>
        <dbReference type="ARBA" id="ARBA00022801"/>
    </source>
</evidence>
<evidence type="ECO:0000313" key="3">
    <source>
        <dbReference type="EMBL" id="KAF3045007.1"/>
    </source>
</evidence>
<dbReference type="EMBL" id="SWKV01000007">
    <property type="protein sequence ID" value="KAF3045007.1"/>
    <property type="molecule type" value="Genomic_DNA"/>
</dbReference>
<accession>A0A9P5C4V9</accession>